<gene>
    <name evidence="3" type="ORF">CALVIDRAFT_596321</name>
</gene>
<feature type="coiled-coil region" evidence="1">
    <location>
        <begin position="364"/>
        <end position="391"/>
    </location>
</feature>
<organism evidence="3 4">
    <name type="scientific">Calocera viscosa (strain TUFC12733)</name>
    <dbReference type="NCBI Taxonomy" id="1330018"/>
    <lineage>
        <taxon>Eukaryota</taxon>
        <taxon>Fungi</taxon>
        <taxon>Dikarya</taxon>
        <taxon>Basidiomycota</taxon>
        <taxon>Agaricomycotina</taxon>
        <taxon>Dacrymycetes</taxon>
        <taxon>Dacrymycetales</taxon>
        <taxon>Dacrymycetaceae</taxon>
        <taxon>Calocera</taxon>
    </lineage>
</organism>
<feature type="compositionally biased region" description="Low complexity" evidence="2">
    <location>
        <begin position="339"/>
        <end position="354"/>
    </location>
</feature>
<feature type="region of interest" description="Disordered" evidence="2">
    <location>
        <begin position="129"/>
        <end position="362"/>
    </location>
</feature>
<proteinExistence type="predicted"/>
<accession>A0A167PXV0</accession>
<evidence type="ECO:0000256" key="1">
    <source>
        <dbReference type="SAM" id="Coils"/>
    </source>
</evidence>
<feature type="compositionally biased region" description="Low complexity" evidence="2">
    <location>
        <begin position="157"/>
        <end position="199"/>
    </location>
</feature>
<dbReference type="EMBL" id="KV417273">
    <property type="protein sequence ID" value="KZO99232.1"/>
    <property type="molecule type" value="Genomic_DNA"/>
</dbReference>
<evidence type="ECO:0000313" key="4">
    <source>
        <dbReference type="Proteomes" id="UP000076738"/>
    </source>
</evidence>
<feature type="compositionally biased region" description="Polar residues" evidence="2">
    <location>
        <begin position="229"/>
        <end position="239"/>
    </location>
</feature>
<sequence>MTLLTSPRSRFPVDANEREDILAMLNRLLDEVHIPIPSGLLYISDLTPSLLLALTSALLRTQLLLHPRPHSRSQKLSWDIAAITCVLRALPSPSPPALDVLNLVDGDEGQLYALAQAILGAAEGRGFLRPERYSSTPKKAQPPSPPSPLGTVTSFPTTVRSSSRASLTSATTTTARPSVTSRSTSAPSGSSSHTTLPSHPHTHTRTGSTASLVPSEPTQSFLGPPSPTPVRSRSATPSATFEEVRALSRQGRSGTPSWMLEQGGGGSGMLQEPGVGRSATPEEAALGRRRSPLLMDLAREEYEREDGDEEEEEEEGYLSVVDDVSSYEKTRLEPLPSTRSLPNPARRSSPPSTRRAADAQRKKRYELLQRKAELLRQLAQLRLEARGLGLEVFYDVRERAGVQAGRES</sequence>
<evidence type="ECO:0000256" key="2">
    <source>
        <dbReference type="SAM" id="MobiDB-lite"/>
    </source>
</evidence>
<protein>
    <recommendedName>
        <fullName evidence="5">DUF5745 domain-containing protein</fullName>
    </recommendedName>
</protein>
<dbReference type="Proteomes" id="UP000076738">
    <property type="component" value="Unassembled WGS sequence"/>
</dbReference>
<keyword evidence="4" id="KW-1185">Reference proteome</keyword>
<evidence type="ECO:0008006" key="5">
    <source>
        <dbReference type="Google" id="ProtNLM"/>
    </source>
</evidence>
<name>A0A167PXV0_CALVF</name>
<feature type="compositionally biased region" description="Acidic residues" evidence="2">
    <location>
        <begin position="303"/>
        <end position="316"/>
    </location>
</feature>
<feature type="compositionally biased region" description="Polar residues" evidence="2">
    <location>
        <begin position="207"/>
        <end position="221"/>
    </location>
</feature>
<keyword evidence="1" id="KW-0175">Coiled coil</keyword>
<dbReference type="AlphaFoldDB" id="A0A167PXV0"/>
<evidence type="ECO:0000313" key="3">
    <source>
        <dbReference type="EMBL" id="KZO99232.1"/>
    </source>
</evidence>
<reference evidence="3 4" key="1">
    <citation type="journal article" date="2016" name="Mol. Biol. Evol.">
        <title>Comparative Genomics of Early-Diverging Mushroom-Forming Fungi Provides Insights into the Origins of Lignocellulose Decay Capabilities.</title>
        <authorList>
            <person name="Nagy L.G."/>
            <person name="Riley R."/>
            <person name="Tritt A."/>
            <person name="Adam C."/>
            <person name="Daum C."/>
            <person name="Floudas D."/>
            <person name="Sun H."/>
            <person name="Yadav J.S."/>
            <person name="Pangilinan J."/>
            <person name="Larsson K.H."/>
            <person name="Matsuura K."/>
            <person name="Barry K."/>
            <person name="Labutti K."/>
            <person name="Kuo R."/>
            <person name="Ohm R.A."/>
            <person name="Bhattacharya S.S."/>
            <person name="Shirouzu T."/>
            <person name="Yoshinaga Y."/>
            <person name="Martin F.M."/>
            <person name="Grigoriev I.V."/>
            <person name="Hibbett D.S."/>
        </authorList>
    </citation>
    <scope>NUCLEOTIDE SEQUENCE [LARGE SCALE GENOMIC DNA]</scope>
    <source>
        <strain evidence="3 4">TUFC12733</strain>
    </source>
</reference>